<keyword evidence="2" id="KW-1003">Cell membrane</keyword>
<dbReference type="Gene3D" id="3.30.565.10">
    <property type="entry name" value="Histidine kinase-like ATPase, C-terminal domain"/>
    <property type="match status" value="1"/>
</dbReference>
<dbReference type="CDD" id="cd06225">
    <property type="entry name" value="HAMP"/>
    <property type="match status" value="1"/>
</dbReference>
<dbReference type="InterPro" id="IPR003660">
    <property type="entry name" value="HAMP_dom"/>
</dbReference>
<dbReference type="Pfam" id="PF06580">
    <property type="entry name" value="His_kinase"/>
    <property type="match status" value="1"/>
</dbReference>
<dbReference type="EC" id="2.7.13.3" evidence="14"/>
<dbReference type="GO" id="GO:0005886">
    <property type="term" value="C:plasma membrane"/>
    <property type="evidence" value="ECO:0007669"/>
    <property type="project" value="UniProtKB-SubCell"/>
</dbReference>
<feature type="transmembrane region" description="Helical" evidence="12">
    <location>
        <begin position="278"/>
        <end position="302"/>
    </location>
</feature>
<dbReference type="KEGG" id="paun:MJA45_23025"/>
<evidence type="ECO:0000256" key="4">
    <source>
        <dbReference type="ARBA" id="ARBA00022679"/>
    </source>
</evidence>
<dbReference type="InterPro" id="IPR050640">
    <property type="entry name" value="Bact_2-comp_sensor_kinase"/>
</dbReference>
<evidence type="ECO:0000256" key="9">
    <source>
        <dbReference type="ARBA" id="ARBA00022989"/>
    </source>
</evidence>
<evidence type="ECO:0000256" key="10">
    <source>
        <dbReference type="ARBA" id="ARBA00023012"/>
    </source>
</evidence>
<proteinExistence type="predicted"/>
<dbReference type="SMART" id="SM00304">
    <property type="entry name" value="HAMP"/>
    <property type="match status" value="1"/>
</dbReference>
<dbReference type="Proteomes" id="UP001305702">
    <property type="component" value="Chromosome"/>
</dbReference>
<keyword evidence="8" id="KW-0067">ATP-binding</keyword>
<dbReference type="CDD" id="cd12912">
    <property type="entry name" value="PDC2_MCP_like"/>
    <property type="match status" value="1"/>
</dbReference>
<keyword evidence="7 14" id="KW-0418">Kinase</keyword>
<evidence type="ECO:0000256" key="12">
    <source>
        <dbReference type="SAM" id="Phobius"/>
    </source>
</evidence>
<dbReference type="EMBL" id="CP130318">
    <property type="protein sequence ID" value="WNQ10460.1"/>
    <property type="molecule type" value="Genomic_DNA"/>
</dbReference>
<dbReference type="RefSeq" id="WP_315604234.1">
    <property type="nucleotide sequence ID" value="NZ_CP130318.1"/>
</dbReference>
<keyword evidence="9 12" id="KW-1133">Transmembrane helix</keyword>
<dbReference type="InterPro" id="IPR036890">
    <property type="entry name" value="HATPase_C_sf"/>
</dbReference>
<evidence type="ECO:0000256" key="11">
    <source>
        <dbReference type="ARBA" id="ARBA00023136"/>
    </source>
</evidence>
<evidence type="ECO:0000259" key="13">
    <source>
        <dbReference type="PROSITE" id="PS50885"/>
    </source>
</evidence>
<evidence type="ECO:0000256" key="8">
    <source>
        <dbReference type="ARBA" id="ARBA00022840"/>
    </source>
</evidence>
<evidence type="ECO:0000313" key="15">
    <source>
        <dbReference type="Proteomes" id="UP001305702"/>
    </source>
</evidence>
<dbReference type="AlphaFoldDB" id="A0AA96LE58"/>
<dbReference type="PROSITE" id="PS50885">
    <property type="entry name" value="HAMP"/>
    <property type="match status" value="1"/>
</dbReference>
<dbReference type="GO" id="GO:0005524">
    <property type="term" value="F:ATP binding"/>
    <property type="evidence" value="ECO:0007669"/>
    <property type="project" value="UniProtKB-KW"/>
</dbReference>
<dbReference type="Pfam" id="PF00672">
    <property type="entry name" value="HAMP"/>
    <property type="match status" value="1"/>
</dbReference>
<keyword evidence="6" id="KW-0547">Nucleotide-binding</keyword>
<evidence type="ECO:0000256" key="7">
    <source>
        <dbReference type="ARBA" id="ARBA00022777"/>
    </source>
</evidence>
<reference evidence="14 15" key="1">
    <citation type="submission" date="2022-02" db="EMBL/GenBank/DDBJ databases">
        <title>Paenibacillus sp. MBLB1776 Whole Genome Shotgun Sequencing.</title>
        <authorList>
            <person name="Hwang C.Y."/>
            <person name="Cho E.-S."/>
            <person name="Seo M.-J."/>
        </authorList>
    </citation>
    <scope>NUCLEOTIDE SEQUENCE [LARGE SCALE GENOMIC DNA]</scope>
    <source>
        <strain evidence="14 15">MBLB1776</strain>
    </source>
</reference>
<accession>A0AA96LE58</accession>
<keyword evidence="4 14" id="KW-0808">Transferase</keyword>
<dbReference type="InterPro" id="IPR033479">
    <property type="entry name" value="dCache_1"/>
</dbReference>
<keyword evidence="5 12" id="KW-0812">Transmembrane</keyword>
<keyword evidence="3" id="KW-0597">Phosphoprotein</keyword>
<dbReference type="Pfam" id="PF02743">
    <property type="entry name" value="dCache_1"/>
    <property type="match status" value="1"/>
</dbReference>
<dbReference type="SUPFAM" id="SSF158472">
    <property type="entry name" value="HAMP domain-like"/>
    <property type="match status" value="1"/>
</dbReference>
<feature type="domain" description="HAMP" evidence="13">
    <location>
        <begin position="299"/>
        <end position="350"/>
    </location>
</feature>
<keyword evidence="15" id="KW-1185">Reference proteome</keyword>
<gene>
    <name evidence="14" type="ORF">MJA45_23025</name>
</gene>
<dbReference type="InterPro" id="IPR010559">
    <property type="entry name" value="Sig_transdc_His_kin_internal"/>
</dbReference>
<sequence>MRRGKPTIKTRLLLLFFVFFLVPFSVSAAIWYGKSSKSLEDNAVDSTGLLVKQINHNLDFYFDDIEKATLPLLTNKLVQEFVKIDPQDQYQYFYTSNQLLAEVYPRYVYGRGDIYGFTVLSNRGVYYSSTSLADRIEQYRNVSADGPNYRILGISKVNDTPVLTVHRRIIDNLTYRPAGAIVIDLFLDRILEIIDEVRIGGTGFVYIVDENGRYLYHPDHELWGRPASVRPEGGSMITGKGHDRKMVISDRSSLTGLTLVAEIPRDMLMGKLNATRDMTVFVGGLLFLFALVTAAMLSLSITRPLSHLLKLMKKAEMGDLHVRAPVRQDEIGRLNQGFNHMLDEIGRLIDVAHRSQMREMEMAIKQREALLQSMQSRINPHFLYNTLSVINSHAIVSKVKPISQMTVWLSQILRYSLDVSEKPVPLEEELNHVLTYIKIQKARFKDLEVDVGLNPDWGVRVESLRLIIQPVVENAFAHGYEKHGRKPGYIGIWGEADSRWFTLRIADKGSGMEPDLLGRYRDALASFSEQDMLDTGRQPFERIGLWNVHCRLRLAFGPPYGVSIAASDTAGTIIELKLPYAPADERRGLRLV</sequence>
<dbReference type="Gene3D" id="3.30.450.20">
    <property type="entry name" value="PAS domain"/>
    <property type="match status" value="1"/>
</dbReference>
<evidence type="ECO:0000256" key="5">
    <source>
        <dbReference type="ARBA" id="ARBA00022692"/>
    </source>
</evidence>
<dbReference type="Gene3D" id="6.10.340.10">
    <property type="match status" value="1"/>
</dbReference>
<evidence type="ECO:0000313" key="14">
    <source>
        <dbReference type="EMBL" id="WNQ10460.1"/>
    </source>
</evidence>
<protein>
    <submittedName>
        <fullName evidence="14">Sensor histidine kinase</fullName>
        <ecNumber evidence="14">2.7.13.3</ecNumber>
    </submittedName>
</protein>
<evidence type="ECO:0000256" key="3">
    <source>
        <dbReference type="ARBA" id="ARBA00022553"/>
    </source>
</evidence>
<dbReference type="SUPFAM" id="SSF55874">
    <property type="entry name" value="ATPase domain of HSP90 chaperone/DNA topoisomerase II/histidine kinase"/>
    <property type="match status" value="1"/>
</dbReference>
<keyword evidence="11 12" id="KW-0472">Membrane</keyword>
<name>A0AA96LE58_9BACL</name>
<evidence type="ECO:0000256" key="1">
    <source>
        <dbReference type="ARBA" id="ARBA00004651"/>
    </source>
</evidence>
<keyword evidence="10" id="KW-0902">Two-component regulatory system</keyword>
<dbReference type="PANTHER" id="PTHR34220">
    <property type="entry name" value="SENSOR HISTIDINE KINASE YPDA"/>
    <property type="match status" value="1"/>
</dbReference>
<evidence type="ECO:0000256" key="6">
    <source>
        <dbReference type="ARBA" id="ARBA00022741"/>
    </source>
</evidence>
<dbReference type="GO" id="GO:0000155">
    <property type="term" value="F:phosphorelay sensor kinase activity"/>
    <property type="evidence" value="ECO:0007669"/>
    <property type="project" value="InterPro"/>
</dbReference>
<organism evidence="14 15">
    <name type="scientific">Paenibacillus aurantius</name>
    <dbReference type="NCBI Taxonomy" id="2918900"/>
    <lineage>
        <taxon>Bacteria</taxon>
        <taxon>Bacillati</taxon>
        <taxon>Bacillota</taxon>
        <taxon>Bacilli</taxon>
        <taxon>Bacillales</taxon>
        <taxon>Paenibacillaceae</taxon>
        <taxon>Paenibacillus</taxon>
    </lineage>
</organism>
<dbReference type="PANTHER" id="PTHR34220:SF11">
    <property type="entry name" value="SENSOR PROTEIN KINASE HPTS"/>
    <property type="match status" value="1"/>
</dbReference>
<evidence type="ECO:0000256" key="2">
    <source>
        <dbReference type="ARBA" id="ARBA00022475"/>
    </source>
</evidence>
<comment type="subcellular location">
    <subcellularLocation>
        <location evidence="1">Cell membrane</location>
        <topology evidence="1">Multi-pass membrane protein</topology>
    </subcellularLocation>
</comment>